<comment type="caution">
    <text evidence="14">The sequence shown here is derived from an EMBL/GenBank/DDBJ whole genome shotgun (WGS) entry which is preliminary data.</text>
</comment>
<dbReference type="GO" id="GO:0045333">
    <property type="term" value="P:cellular respiration"/>
    <property type="evidence" value="ECO:0007669"/>
    <property type="project" value="UniProtKB-ARBA"/>
</dbReference>
<dbReference type="Pfam" id="PF00198">
    <property type="entry name" value="2-oxoacid_dh"/>
    <property type="match status" value="1"/>
</dbReference>
<evidence type="ECO:0000256" key="10">
    <source>
        <dbReference type="RuleBase" id="RU003423"/>
    </source>
</evidence>
<dbReference type="PANTHER" id="PTHR43178:SF5">
    <property type="entry name" value="LIPOAMIDE ACYLTRANSFERASE COMPONENT OF BRANCHED-CHAIN ALPHA-KETO ACID DEHYDROGENASE COMPLEX, MITOCHONDRIAL"/>
    <property type="match status" value="1"/>
</dbReference>
<accession>A0A8H7EV38</accession>
<dbReference type="GO" id="GO:0005829">
    <property type="term" value="C:cytosol"/>
    <property type="evidence" value="ECO:0007669"/>
    <property type="project" value="UniProtKB-ARBA"/>
</dbReference>
<dbReference type="InterPro" id="IPR036625">
    <property type="entry name" value="E3-bd_dom_sf"/>
</dbReference>
<evidence type="ECO:0000259" key="12">
    <source>
        <dbReference type="PROSITE" id="PS50968"/>
    </source>
</evidence>
<keyword evidence="8 10" id="KW-0012">Acyltransferase</keyword>
<dbReference type="GO" id="GO:0043754">
    <property type="term" value="F:dihydrolipoamide branched chain acyltransferase activity"/>
    <property type="evidence" value="ECO:0007669"/>
    <property type="project" value="UniProtKB-EC"/>
</dbReference>
<keyword evidence="4 10" id="KW-0808">Transferase</keyword>
<dbReference type="InterPro" id="IPR000089">
    <property type="entry name" value="Biotin_lipoyl"/>
</dbReference>
<dbReference type="Gene3D" id="4.10.320.10">
    <property type="entry name" value="E3-binding domain"/>
    <property type="match status" value="1"/>
</dbReference>
<evidence type="ECO:0000259" key="13">
    <source>
        <dbReference type="PROSITE" id="PS51826"/>
    </source>
</evidence>
<comment type="subcellular location">
    <subcellularLocation>
        <location evidence="2">Mitochondrion matrix</location>
    </subcellularLocation>
</comment>
<evidence type="ECO:0000256" key="6">
    <source>
        <dbReference type="ARBA" id="ARBA00022946"/>
    </source>
</evidence>
<dbReference type="PROSITE" id="PS00189">
    <property type="entry name" value="LIPOYL"/>
    <property type="match status" value="1"/>
</dbReference>
<dbReference type="GO" id="GO:0031405">
    <property type="term" value="F:lipoic acid binding"/>
    <property type="evidence" value="ECO:0007669"/>
    <property type="project" value="TreeGrafter"/>
</dbReference>
<proteinExistence type="inferred from homology"/>
<feature type="domain" description="Lipoyl-binding" evidence="12">
    <location>
        <begin position="6"/>
        <end position="81"/>
    </location>
</feature>
<protein>
    <recommendedName>
        <fullName evidence="10">Dihydrolipoamide acetyltransferase component of pyruvate dehydrogenase complex</fullName>
        <ecNumber evidence="10">2.3.1.-</ecNumber>
    </recommendedName>
</protein>
<evidence type="ECO:0000256" key="3">
    <source>
        <dbReference type="ARBA" id="ARBA00007317"/>
    </source>
</evidence>
<dbReference type="InterPro" id="IPR011053">
    <property type="entry name" value="Single_hybrid_motif"/>
</dbReference>
<dbReference type="FunFam" id="4.10.320.10:FF:000002">
    <property type="entry name" value="Dihydrolipoamide acetyltransferase component of pyruvate dehydrogenase complex"/>
    <property type="match status" value="1"/>
</dbReference>
<evidence type="ECO:0000256" key="11">
    <source>
        <dbReference type="SAM" id="MobiDB-lite"/>
    </source>
</evidence>
<comment type="catalytic activity">
    <reaction evidence="9">
        <text>N(6)-[(R)-dihydrolipoyl]-L-lysyl-[protein] + 2-methylpropanoyl-CoA = N(6)-[(R)-S(8)-2-methylpropanoyldihydrolipoyl]-L-lysyl-[protein] + CoA</text>
        <dbReference type="Rhea" id="RHEA:18865"/>
        <dbReference type="Rhea" id="RHEA-COMP:10475"/>
        <dbReference type="Rhea" id="RHEA-COMP:10497"/>
        <dbReference type="ChEBI" id="CHEBI:57287"/>
        <dbReference type="ChEBI" id="CHEBI:57338"/>
        <dbReference type="ChEBI" id="CHEBI:83100"/>
        <dbReference type="ChEBI" id="CHEBI:83142"/>
        <dbReference type="EC" id="2.3.1.168"/>
    </reaction>
    <physiologicalReaction direction="left-to-right" evidence="9">
        <dbReference type="Rhea" id="RHEA:18866"/>
    </physiologicalReaction>
</comment>
<keyword evidence="6" id="KW-0809">Transit peptide</keyword>
<dbReference type="FunFam" id="3.30.559.10:FF:000007">
    <property type="entry name" value="Dihydrolipoamide acetyltransferase component of pyruvate dehydrogenase complex"/>
    <property type="match status" value="1"/>
</dbReference>
<dbReference type="FunFam" id="2.40.50.100:FF:000013">
    <property type="entry name" value="Dihydrolipoamide acetyltransferase component of pyruvate dehydrogenase complex"/>
    <property type="match status" value="1"/>
</dbReference>
<dbReference type="Gene3D" id="3.30.559.10">
    <property type="entry name" value="Chloramphenicol acetyltransferase-like domain"/>
    <property type="match status" value="1"/>
</dbReference>
<dbReference type="EC" id="2.3.1.-" evidence="10"/>
<reference evidence="14" key="1">
    <citation type="submission" date="2020-01" db="EMBL/GenBank/DDBJ databases">
        <title>Genome Sequencing of Three Apophysomyces-Like Fungal Strains Confirms a Novel Fungal Genus in the Mucoromycota with divergent Burkholderia-like Endosymbiotic Bacteria.</title>
        <authorList>
            <person name="Stajich J.E."/>
            <person name="Macias A.M."/>
            <person name="Carter-House D."/>
            <person name="Lovett B."/>
            <person name="Kasson L.R."/>
            <person name="Berry K."/>
            <person name="Grigoriev I."/>
            <person name="Chang Y."/>
            <person name="Spatafora J."/>
            <person name="Kasson M.T."/>
        </authorList>
    </citation>
    <scope>NUCLEOTIDE SEQUENCE</scope>
    <source>
        <strain evidence="14">NRRL A-21654</strain>
    </source>
</reference>
<keyword evidence="5 10" id="KW-0450">Lipoyl</keyword>
<dbReference type="GO" id="GO:0005759">
    <property type="term" value="C:mitochondrial matrix"/>
    <property type="evidence" value="ECO:0007669"/>
    <property type="project" value="UniProtKB-SubCell"/>
</dbReference>
<dbReference type="GO" id="GO:0016407">
    <property type="term" value="F:acetyltransferase activity"/>
    <property type="evidence" value="ECO:0007669"/>
    <property type="project" value="TreeGrafter"/>
</dbReference>
<dbReference type="InterPro" id="IPR050743">
    <property type="entry name" value="2-oxoacid_DH_E2_comp"/>
</dbReference>
<evidence type="ECO:0000256" key="8">
    <source>
        <dbReference type="ARBA" id="ARBA00023315"/>
    </source>
</evidence>
<comment type="cofactor">
    <cofactor evidence="1 10">
        <name>(R)-lipoate</name>
        <dbReference type="ChEBI" id="CHEBI:83088"/>
    </cofactor>
</comment>
<dbReference type="Gene3D" id="2.40.50.100">
    <property type="match status" value="1"/>
</dbReference>
<dbReference type="AlphaFoldDB" id="A0A8H7EV38"/>
<dbReference type="InterPro" id="IPR003016">
    <property type="entry name" value="2-oxoA_DH_lipoyl-BS"/>
</dbReference>
<feature type="region of interest" description="Disordered" evidence="11">
    <location>
        <begin position="93"/>
        <end position="117"/>
    </location>
</feature>
<dbReference type="PROSITE" id="PS50968">
    <property type="entry name" value="BIOTINYL_LIPOYL"/>
    <property type="match status" value="1"/>
</dbReference>
<sequence length="424" mass="45918">MPMRAVTPFLLADIGEGITECEVIQWFVEPGSTVAEFDKICEVQSDKASVEITSRFAGKVLKLHHKVNDIAKVGHPLVDIETADDGVAHTEISQEKSAAEVPKTPSAAPKVEPTKHEPKEGIAALATPAVRRIAKESNVDLAEVRGSGKDGRILKEDVLAFVSGEQASQRDIQQAASVAGTADRSEPLTGIQKAMFKSMTRSLSIPQLGYKDDIELNATTEYRAALNQHIASHASHYSFSKMSYLPIFVKCLSIALTHYPIMNATLIGDQSNVNSIKIQHRPSHNIGVAMDTPQGLIVPNVKDVQNKTIFEIAAEIHRLTELGKKNAIPPSDLQGGTITISNIGTIGGTYANPVIISSELAIVALGRMQTLPRFDENGKVVPKQVMPISWSADHRIIDGATIARFGNHWKNLIESPALLASELR</sequence>
<dbReference type="Pfam" id="PF00364">
    <property type="entry name" value="Biotin_lipoyl"/>
    <property type="match status" value="1"/>
</dbReference>
<dbReference type="InterPro" id="IPR004167">
    <property type="entry name" value="PSBD"/>
</dbReference>
<evidence type="ECO:0000256" key="1">
    <source>
        <dbReference type="ARBA" id="ARBA00001938"/>
    </source>
</evidence>
<dbReference type="InterPro" id="IPR023213">
    <property type="entry name" value="CAT-like_dom_sf"/>
</dbReference>
<name>A0A8H7EV38_9FUNG</name>
<dbReference type="PROSITE" id="PS51826">
    <property type="entry name" value="PSBD"/>
    <property type="match status" value="1"/>
</dbReference>
<dbReference type="OrthoDB" id="15567at2759"/>
<dbReference type="InterPro" id="IPR001078">
    <property type="entry name" value="2-oxoacid_DH_actylTfrase"/>
</dbReference>
<evidence type="ECO:0000256" key="9">
    <source>
        <dbReference type="ARBA" id="ARBA00051775"/>
    </source>
</evidence>
<dbReference type="EMBL" id="JABAYA010000016">
    <property type="protein sequence ID" value="KAF7730424.1"/>
    <property type="molecule type" value="Genomic_DNA"/>
</dbReference>
<organism evidence="14 15">
    <name type="scientific">Apophysomyces ossiformis</name>
    <dbReference type="NCBI Taxonomy" id="679940"/>
    <lineage>
        <taxon>Eukaryota</taxon>
        <taxon>Fungi</taxon>
        <taxon>Fungi incertae sedis</taxon>
        <taxon>Mucoromycota</taxon>
        <taxon>Mucoromycotina</taxon>
        <taxon>Mucoromycetes</taxon>
        <taxon>Mucorales</taxon>
        <taxon>Mucorineae</taxon>
        <taxon>Mucoraceae</taxon>
        <taxon>Apophysomyces</taxon>
    </lineage>
</organism>
<evidence type="ECO:0000256" key="7">
    <source>
        <dbReference type="ARBA" id="ARBA00023128"/>
    </source>
</evidence>
<comment type="similarity">
    <text evidence="3 10">Belongs to the 2-oxoacid dehydrogenase family.</text>
</comment>
<gene>
    <name evidence="14" type="ORF">EC973_002231</name>
</gene>
<evidence type="ECO:0000313" key="15">
    <source>
        <dbReference type="Proteomes" id="UP000605846"/>
    </source>
</evidence>
<evidence type="ECO:0000256" key="5">
    <source>
        <dbReference type="ARBA" id="ARBA00022823"/>
    </source>
</evidence>
<dbReference type="Pfam" id="PF02817">
    <property type="entry name" value="E3_binding"/>
    <property type="match status" value="1"/>
</dbReference>
<dbReference type="PANTHER" id="PTHR43178">
    <property type="entry name" value="DIHYDROLIPOAMIDE ACETYLTRANSFERASE COMPONENT OF PYRUVATE DEHYDROGENASE COMPLEX"/>
    <property type="match status" value="1"/>
</dbReference>
<dbReference type="SUPFAM" id="SSF51230">
    <property type="entry name" value="Single hybrid motif"/>
    <property type="match status" value="1"/>
</dbReference>
<dbReference type="CDD" id="cd06849">
    <property type="entry name" value="lipoyl_domain"/>
    <property type="match status" value="1"/>
</dbReference>
<dbReference type="Proteomes" id="UP000605846">
    <property type="component" value="Unassembled WGS sequence"/>
</dbReference>
<evidence type="ECO:0000256" key="2">
    <source>
        <dbReference type="ARBA" id="ARBA00004305"/>
    </source>
</evidence>
<evidence type="ECO:0000256" key="4">
    <source>
        <dbReference type="ARBA" id="ARBA00022679"/>
    </source>
</evidence>
<keyword evidence="7" id="KW-0496">Mitochondrion</keyword>
<evidence type="ECO:0000313" key="14">
    <source>
        <dbReference type="EMBL" id="KAF7730424.1"/>
    </source>
</evidence>
<feature type="domain" description="Peripheral subunit-binding (PSBD)" evidence="13">
    <location>
        <begin position="125"/>
        <end position="162"/>
    </location>
</feature>
<dbReference type="SUPFAM" id="SSF47005">
    <property type="entry name" value="Peripheral subunit-binding domain of 2-oxo acid dehydrogenase complex"/>
    <property type="match status" value="1"/>
</dbReference>
<keyword evidence="15" id="KW-1185">Reference proteome</keyword>
<dbReference type="SUPFAM" id="SSF52777">
    <property type="entry name" value="CoA-dependent acyltransferases"/>
    <property type="match status" value="1"/>
</dbReference>